<gene>
    <name evidence="2" type="ORF">P73_3242</name>
</gene>
<proteinExistence type="predicted"/>
<dbReference type="STRING" id="1208324.P73_3242"/>
<organism evidence="2 3">
    <name type="scientific">Celeribacter indicus</name>
    <dbReference type="NCBI Taxonomy" id="1208324"/>
    <lineage>
        <taxon>Bacteria</taxon>
        <taxon>Pseudomonadati</taxon>
        <taxon>Pseudomonadota</taxon>
        <taxon>Alphaproteobacteria</taxon>
        <taxon>Rhodobacterales</taxon>
        <taxon>Roseobacteraceae</taxon>
        <taxon>Celeribacter</taxon>
    </lineage>
</organism>
<name>A0A0B5E6L2_9RHOB</name>
<evidence type="ECO:0000313" key="3">
    <source>
        <dbReference type="Proteomes" id="UP000031521"/>
    </source>
</evidence>
<sequence length="75" mass="8348">MNTATTTPNTATVVLPALVTQRQAADYLAISEKKLERQRWIGGDDCIPFVKLGRHVRYRAADLLAYVEKNMVASV</sequence>
<keyword evidence="3" id="KW-1185">Reference proteome</keyword>
<dbReference type="EMBL" id="CP004393">
    <property type="protein sequence ID" value="AJE47957.1"/>
    <property type="molecule type" value="Genomic_DNA"/>
</dbReference>
<dbReference type="Proteomes" id="UP000031521">
    <property type="component" value="Chromosome"/>
</dbReference>
<feature type="domain" description="Helix-turn-helix" evidence="1">
    <location>
        <begin position="19"/>
        <end position="70"/>
    </location>
</feature>
<accession>A0A0B5E6L2</accession>
<dbReference type="Pfam" id="PF12728">
    <property type="entry name" value="HTH_17"/>
    <property type="match status" value="1"/>
</dbReference>
<dbReference type="KEGG" id="cid:P73_3242"/>
<dbReference type="HOGENOM" id="CLU_2664378_0_0_5"/>
<dbReference type="AlphaFoldDB" id="A0A0B5E6L2"/>
<evidence type="ECO:0000313" key="2">
    <source>
        <dbReference type="EMBL" id="AJE47957.1"/>
    </source>
</evidence>
<evidence type="ECO:0000259" key="1">
    <source>
        <dbReference type="Pfam" id="PF12728"/>
    </source>
</evidence>
<dbReference type="RefSeq" id="WP_052453353.1">
    <property type="nucleotide sequence ID" value="NZ_CP004393.1"/>
</dbReference>
<dbReference type="InterPro" id="IPR041657">
    <property type="entry name" value="HTH_17"/>
</dbReference>
<reference evidence="2 3" key="1">
    <citation type="journal article" date="2014" name="Int. J. Syst. Evol. Microbiol.">
        <title>Celeribacter indicus sp. nov., a polycyclic aromatic hydrocarbon-degrading bacterium from deep-sea sediment and reclassification of Huaishuia halophila as Celeribacter halophilus comb. nov.</title>
        <authorList>
            <person name="Lai Q."/>
            <person name="Cao J."/>
            <person name="Yuan J."/>
            <person name="Li F."/>
            <person name="Shao Z."/>
        </authorList>
    </citation>
    <scope>NUCLEOTIDE SEQUENCE [LARGE SCALE GENOMIC DNA]</scope>
    <source>
        <strain evidence="2">P73</strain>
    </source>
</reference>
<protein>
    <recommendedName>
        <fullName evidence="1">Helix-turn-helix domain-containing protein</fullName>
    </recommendedName>
</protein>